<evidence type="ECO:0000256" key="11">
    <source>
        <dbReference type="RuleBase" id="RU004136"/>
    </source>
</evidence>
<evidence type="ECO:0000256" key="8">
    <source>
        <dbReference type="ARBA" id="ARBA00023306"/>
    </source>
</evidence>
<name>A0ABW3FEV5_9HYPH</name>
<dbReference type="InterPro" id="IPR005863">
    <property type="entry name" value="UDP-N-AcMur_synth"/>
</dbReference>
<keyword evidence="9 10" id="KW-0961">Cell wall biogenesis/degradation</keyword>
<evidence type="ECO:0000259" key="12">
    <source>
        <dbReference type="Pfam" id="PF01225"/>
    </source>
</evidence>
<keyword evidence="4 10" id="KW-0547">Nucleotide-binding</keyword>
<evidence type="ECO:0000256" key="9">
    <source>
        <dbReference type="ARBA" id="ARBA00023316"/>
    </source>
</evidence>
<comment type="subcellular location">
    <subcellularLocation>
        <location evidence="10 11">Cytoplasm</location>
    </subcellularLocation>
</comment>
<dbReference type="Pfam" id="PF08245">
    <property type="entry name" value="Mur_ligase_M"/>
    <property type="match status" value="1"/>
</dbReference>
<evidence type="ECO:0000256" key="5">
    <source>
        <dbReference type="ARBA" id="ARBA00022840"/>
    </source>
</evidence>
<organism evidence="15 16">
    <name type="scientific">Pseudahrensia aquimaris</name>
    <dbReference type="NCBI Taxonomy" id="744461"/>
    <lineage>
        <taxon>Bacteria</taxon>
        <taxon>Pseudomonadati</taxon>
        <taxon>Pseudomonadota</taxon>
        <taxon>Alphaproteobacteria</taxon>
        <taxon>Hyphomicrobiales</taxon>
        <taxon>Ahrensiaceae</taxon>
        <taxon>Pseudahrensia</taxon>
    </lineage>
</organism>
<keyword evidence="5 10" id="KW-0067">ATP-binding</keyword>
<dbReference type="InterPro" id="IPR000713">
    <property type="entry name" value="Mur_ligase_N"/>
</dbReference>
<evidence type="ECO:0000313" key="15">
    <source>
        <dbReference type="EMBL" id="MFD0916273.1"/>
    </source>
</evidence>
<dbReference type="GO" id="GO:0016874">
    <property type="term" value="F:ligase activity"/>
    <property type="evidence" value="ECO:0007669"/>
    <property type="project" value="UniProtKB-KW"/>
</dbReference>
<dbReference type="Gene3D" id="3.90.190.20">
    <property type="entry name" value="Mur ligase, C-terminal domain"/>
    <property type="match status" value="1"/>
</dbReference>
<keyword evidence="1 10" id="KW-0963">Cytoplasm</keyword>
<dbReference type="EMBL" id="JBHTJV010000005">
    <property type="protein sequence ID" value="MFD0916273.1"/>
    <property type="molecule type" value="Genomic_DNA"/>
</dbReference>
<evidence type="ECO:0000256" key="3">
    <source>
        <dbReference type="ARBA" id="ARBA00022618"/>
    </source>
</evidence>
<dbReference type="InterPro" id="IPR036615">
    <property type="entry name" value="Mur_ligase_C_dom_sf"/>
</dbReference>
<evidence type="ECO:0000256" key="1">
    <source>
        <dbReference type="ARBA" id="ARBA00022490"/>
    </source>
</evidence>
<dbReference type="Proteomes" id="UP001597101">
    <property type="component" value="Unassembled WGS sequence"/>
</dbReference>
<dbReference type="SUPFAM" id="SSF53244">
    <property type="entry name" value="MurD-like peptide ligases, peptide-binding domain"/>
    <property type="match status" value="1"/>
</dbReference>
<dbReference type="NCBIfam" id="TIGR01143">
    <property type="entry name" value="murF"/>
    <property type="match status" value="1"/>
</dbReference>
<dbReference type="PANTHER" id="PTHR43024">
    <property type="entry name" value="UDP-N-ACETYLMURAMOYL-TRIPEPTIDE--D-ALANYL-D-ALANINE LIGASE"/>
    <property type="match status" value="1"/>
</dbReference>
<evidence type="ECO:0000256" key="2">
    <source>
        <dbReference type="ARBA" id="ARBA00022598"/>
    </source>
</evidence>
<dbReference type="PANTHER" id="PTHR43024:SF1">
    <property type="entry name" value="UDP-N-ACETYLMURAMOYL-TRIPEPTIDE--D-ALANYL-D-ALANINE LIGASE"/>
    <property type="match status" value="1"/>
</dbReference>
<protein>
    <recommendedName>
        <fullName evidence="10 11">UDP-N-acetylmuramoyl-tripeptide--D-alanyl-D-alanine ligase</fullName>
        <ecNumber evidence="10 11">6.3.2.10</ecNumber>
    </recommendedName>
    <alternativeName>
        <fullName evidence="10">D-alanyl-D-alanine-adding enzyme</fullName>
    </alternativeName>
</protein>
<dbReference type="InterPro" id="IPR036565">
    <property type="entry name" value="Mur-like_cat_sf"/>
</dbReference>
<comment type="catalytic activity">
    <reaction evidence="10 11">
        <text>D-alanyl-D-alanine + UDP-N-acetyl-alpha-D-muramoyl-L-alanyl-gamma-D-glutamyl-meso-2,6-diaminopimelate + ATP = UDP-N-acetyl-alpha-D-muramoyl-L-alanyl-gamma-D-glutamyl-meso-2,6-diaminopimeloyl-D-alanyl-D-alanine + ADP + phosphate + H(+)</text>
        <dbReference type="Rhea" id="RHEA:28374"/>
        <dbReference type="ChEBI" id="CHEBI:15378"/>
        <dbReference type="ChEBI" id="CHEBI:30616"/>
        <dbReference type="ChEBI" id="CHEBI:43474"/>
        <dbReference type="ChEBI" id="CHEBI:57822"/>
        <dbReference type="ChEBI" id="CHEBI:61386"/>
        <dbReference type="ChEBI" id="CHEBI:83905"/>
        <dbReference type="ChEBI" id="CHEBI:456216"/>
        <dbReference type="EC" id="6.3.2.10"/>
    </reaction>
</comment>
<feature type="domain" description="Mur ligase N-terminal catalytic" evidence="12">
    <location>
        <begin position="27"/>
        <end position="99"/>
    </location>
</feature>
<dbReference type="EC" id="6.3.2.10" evidence="10 11"/>
<evidence type="ECO:0000256" key="7">
    <source>
        <dbReference type="ARBA" id="ARBA00022984"/>
    </source>
</evidence>
<evidence type="ECO:0000256" key="6">
    <source>
        <dbReference type="ARBA" id="ARBA00022960"/>
    </source>
</evidence>
<dbReference type="HAMAP" id="MF_02019">
    <property type="entry name" value="MurF"/>
    <property type="match status" value="1"/>
</dbReference>
<dbReference type="RefSeq" id="WP_377212135.1">
    <property type="nucleotide sequence ID" value="NZ_JBHTJV010000005.1"/>
</dbReference>
<dbReference type="SUPFAM" id="SSF63418">
    <property type="entry name" value="MurE/MurF N-terminal domain"/>
    <property type="match status" value="1"/>
</dbReference>
<reference evidence="16" key="1">
    <citation type="journal article" date="2019" name="Int. J. Syst. Evol. Microbiol.">
        <title>The Global Catalogue of Microorganisms (GCM) 10K type strain sequencing project: providing services to taxonomists for standard genome sequencing and annotation.</title>
        <authorList>
            <consortium name="The Broad Institute Genomics Platform"/>
            <consortium name="The Broad Institute Genome Sequencing Center for Infectious Disease"/>
            <person name="Wu L."/>
            <person name="Ma J."/>
        </authorList>
    </citation>
    <scope>NUCLEOTIDE SEQUENCE [LARGE SCALE GENOMIC DNA]</scope>
    <source>
        <strain evidence="16">CCUG 60023</strain>
    </source>
</reference>
<dbReference type="SUPFAM" id="SSF53623">
    <property type="entry name" value="MurD-like peptide ligases, catalytic domain"/>
    <property type="match status" value="1"/>
</dbReference>
<keyword evidence="2 10" id="KW-0436">Ligase</keyword>
<dbReference type="NCBIfam" id="NF010693">
    <property type="entry name" value="PRK14093.1"/>
    <property type="match status" value="1"/>
</dbReference>
<keyword evidence="8 10" id="KW-0131">Cell cycle</keyword>
<dbReference type="Pfam" id="PF01225">
    <property type="entry name" value="Mur_ligase"/>
    <property type="match status" value="1"/>
</dbReference>
<comment type="caution">
    <text evidence="15">The sequence shown here is derived from an EMBL/GenBank/DDBJ whole genome shotgun (WGS) entry which is preliminary data.</text>
</comment>
<sequence length="472" mass="50053">MNSVLWTIEDMKNAMGAKLHGAAPDAITGISIDSRTIDPGEAYFAIKGDVHDGHKFVAAASANGAGVCVVSQEKLDALEGETGALLVVDDVLVALERLAIESRLRSHARIVAVTGSVGKTTTKEALRTALSSCGTVHASVASFNNHWGVPLTLARMPKDVDFGVFEIGMNHPNEITPLVSLVRPHVSVITNVAPVHLGAFASVDEIARAKAEIIDGLEDDGTVVLNADDPRFELLKSFALEKGVSNIVRFGEAKGADTRMENLVLHNTCSCLTVDVMGTPMVVKVGAPGKHIAQNALIVLTVAKLIGADLARAGLALADLEAVKGRGQRHKLRLGDNRLMLIDESYNANPKSMVAALELLAAASVQNRGRRIAALGDMLELGPTSHELHADLAEAITANKIDLVYLAGQEMTALRDALSGKATVHHFDTVDELIPELMSQLRSGDVVMAKASLGLKFARLIDAMLEAYEADT</sequence>
<dbReference type="InterPro" id="IPR035911">
    <property type="entry name" value="MurE/MurF_N"/>
</dbReference>
<evidence type="ECO:0000313" key="16">
    <source>
        <dbReference type="Proteomes" id="UP001597101"/>
    </source>
</evidence>
<evidence type="ECO:0000259" key="14">
    <source>
        <dbReference type="Pfam" id="PF08245"/>
    </source>
</evidence>
<keyword evidence="7 10" id="KW-0573">Peptidoglycan synthesis</keyword>
<feature type="domain" description="Mur ligase C-terminal" evidence="13">
    <location>
        <begin position="336"/>
        <end position="452"/>
    </location>
</feature>
<feature type="binding site" evidence="10">
    <location>
        <begin position="115"/>
        <end position="121"/>
    </location>
    <ligand>
        <name>ATP</name>
        <dbReference type="ChEBI" id="CHEBI:30616"/>
    </ligand>
</feature>
<dbReference type="Gene3D" id="3.40.1190.10">
    <property type="entry name" value="Mur-like, catalytic domain"/>
    <property type="match status" value="1"/>
</dbReference>
<keyword evidence="6 10" id="KW-0133">Cell shape</keyword>
<gene>
    <name evidence="10" type="primary">murF</name>
    <name evidence="15" type="ORF">ACFQ14_07635</name>
</gene>
<dbReference type="InterPro" id="IPR013221">
    <property type="entry name" value="Mur_ligase_cen"/>
</dbReference>
<comment type="pathway">
    <text evidence="10 11">Cell wall biogenesis; peptidoglycan biosynthesis.</text>
</comment>
<evidence type="ECO:0000256" key="4">
    <source>
        <dbReference type="ARBA" id="ARBA00022741"/>
    </source>
</evidence>
<feature type="domain" description="Mur ligase central" evidence="14">
    <location>
        <begin position="113"/>
        <end position="303"/>
    </location>
</feature>
<proteinExistence type="inferred from homology"/>
<dbReference type="InterPro" id="IPR004101">
    <property type="entry name" value="Mur_ligase_C"/>
</dbReference>
<dbReference type="Gene3D" id="3.40.1390.10">
    <property type="entry name" value="MurE/MurF, N-terminal domain"/>
    <property type="match status" value="1"/>
</dbReference>
<evidence type="ECO:0000259" key="13">
    <source>
        <dbReference type="Pfam" id="PF02875"/>
    </source>
</evidence>
<comment type="similarity">
    <text evidence="10">Belongs to the MurCDEF family. MurF subfamily.</text>
</comment>
<keyword evidence="16" id="KW-1185">Reference proteome</keyword>
<evidence type="ECO:0000256" key="10">
    <source>
        <dbReference type="HAMAP-Rule" id="MF_02019"/>
    </source>
</evidence>
<keyword evidence="3 10" id="KW-0132">Cell division</keyword>
<accession>A0ABW3FEV5</accession>
<dbReference type="InterPro" id="IPR051046">
    <property type="entry name" value="MurCDEF_CellWall_CoF430Synth"/>
</dbReference>
<dbReference type="Pfam" id="PF02875">
    <property type="entry name" value="Mur_ligase_C"/>
    <property type="match status" value="1"/>
</dbReference>
<comment type="function">
    <text evidence="10 11">Involved in cell wall formation. Catalyzes the final step in the synthesis of UDP-N-acetylmuramoyl-pentapeptide, the precursor of murein.</text>
</comment>